<protein>
    <recommendedName>
        <fullName evidence="2">histidine kinase</fullName>
        <ecNumber evidence="2">2.7.13.3</ecNumber>
    </recommendedName>
</protein>
<accession>A0A4Q1K562</accession>
<sequence length="655" mass="75678">MRYIAYGLYCKQLVFYKVLFSIQKNMLKRGFLLILIICNCEFSAQNLQQVLGAAYLAKTQDSSDYYFNKAKKLVKTDGEEGEYFFCKNARHLDYGNQDSSAYYGKLAIQKLKNLPNKNSLFTTYYNLGKLYKKRGEYDKGIAITIEAIKIAEANNEKGWIATFDNMLSLTYHDFENYPKGVYYGKKALAYHLTQEKPNQKKIYSNLNAVAINYDDWGNAKEALRYHHMVFKYIKGKDTLGINSTYNNIGNTLLKIKKFHEAEKWIKRAVKITDYNLKNNGDDNYYDYDQATHYTNLATIAYELSDFDKAEKMFLLAKKHAQKSKNAEKMRDYLFQVSIFNKKRKDLTKIVASQEEYIKLRDSVFNSERIQSVAEMEAKYQTEKKEKELLLAKNTLIQKEAETKKKNLWLLIASLIAGFIALIGYLFVRQQKARNSQQKQEFELRTAIAKIESQNELQEQRLSISRDLHDNIGSQLTFVISSIENLKFGIGNSNQKAETKLSQISNFTKSTITELRDTIWAMNTNEIVFDDLRVRILNFLDNARIAQETIDFDFNIDEGLKEVKLTSLVWVNIYRTTQEAVNNAIKYSDATKISIRVNEIGNQIQIQIQDNGKGFNMAEVNKGNGLFNMEKRITEIGGKFEIKSIANNGTSVKILI</sequence>
<dbReference type="Gene3D" id="1.20.5.1930">
    <property type="match status" value="1"/>
</dbReference>
<name>A0A4Q1K562_9FLAO</name>
<dbReference type="GO" id="GO:0005524">
    <property type="term" value="F:ATP binding"/>
    <property type="evidence" value="ECO:0007669"/>
    <property type="project" value="UniProtKB-KW"/>
</dbReference>
<dbReference type="Pfam" id="PF07730">
    <property type="entry name" value="HisKA_3"/>
    <property type="match status" value="1"/>
</dbReference>
<evidence type="ECO:0000256" key="10">
    <source>
        <dbReference type="SAM" id="Phobius"/>
    </source>
</evidence>
<dbReference type="InterPro" id="IPR003594">
    <property type="entry name" value="HATPase_dom"/>
</dbReference>
<dbReference type="PANTHER" id="PTHR24421:SF10">
    <property type="entry name" value="NITRATE_NITRITE SENSOR PROTEIN NARQ"/>
    <property type="match status" value="1"/>
</dbReference>
<organism evidence="12 13">
    <name type="scientific">Flavobacterium amnicola</name>
    <dbReference type="NCBI Taxonomy" id="2506422"/>
    <lineage>
        <taxon>Bacteria</taxon>
        <taxon>Pseudomonadati</taxon>
        <taxon>Bacteroidota</taxon>
        <taxon>Flavobacteriia</taxon>
        <taxon>Flavobacteriales</taxon>
        <taxon>Flavobacteriaceae</taxon>
        <taxon>Flavobacterium</taxon>
    </lineage>
</organism>
<keyword evidence="3" id="KW-0597">Phosphoprotein</keyword>
<evidence type="ECO:0000256" key="4">
    <source>
        <dbReference type="ARBA" id="ARBA00022679"/>
    </source>
</evidence>
<keyword evidence="8" id="KW-0902">Two-component regulatory system</keyword>
<keyword evidence="13" id="KW-1185">Reference proteome</keyword>
<evidence type="ECO:0000259" key="11">
    <source>
        <dbReference type="PROSITE" id="PS50109"/>
    </source>
</evidence>
<dbReference type="CDD" id="cd16917">
    <property type="entry name" value="HATPase_UhpB-NarQ-NarX-like"/>
    <property type="match status" value="1"/>
</dbReference>
<dbReference type="Pfam" id="PF13181">
    <property type="entry name" value="TPR_8"/>
    <property type="match status" value="1"/>
</dbReference>
<feature type="repeat" description="TPR" evidence="9">
    <location>
        <begin position="242"/>
        <end position="275"/>
    </location>
</feature>
<keyword evidence="9" id="KW-0802">TPR repeat</keyword>
<dbReference type="Gene3D" id="3.30.565.10">
    <property type="entry name" value="Histidine kinase-like ATPase, C-terminal domain"/>
    <property type="match status" value="1"/>
</dbReference>
<keyword evidence="10" id="KW-0472">Membrane</keyword>
<dbReference type="Gene3D" id="1.25.40.10">
    <property type="entry name" value="Tetratricopeptide repeat domain"/>
    <property type="match status" value="2"/>
</dbReference>
<comment type="catalytic activity">
    <reaction evidence="1">
        <text>ATP + protein L-histidine = ADP + protein N-phospho-L-histidine.</text>
        <dbReference type="EC" id="2.7.13.3"/>
    </reaction>
</comment>
<dbReference type="Pfam" id="PF13374">
    <property type="entry name" value="TPR_10"/>
    <property type="match status" value="1"/>
</dbReference>
<dbReference type="InterPro" id="IPR036890">
    <property type="entry name" value="HATPase_C_sf"/>
</dbReference>
<keyword evidence="10" id="KW-1133">Transmembrane helix</keyword>
<feature type="repeat" description="TPR" evidence="9">
    <location>
        <begin position="121"/>
        <end position="154"/>
    </location>
</feature>
<dbReference type="Pfam" id="PF02518">
    <property type="entry name" value="HATPase_c"/>
    <property type="match status" value="1"/>
</dbReference>
<evidence type="ECO:0000256" key="1">
    <source>
        <dbReference type="ARBA" id="ARBA00000085"/>
    </source>
</evidence>
<keyword evidence="7" id="KW-0067">ATP-binding</keyword>
<dbReference type="SUPFAM" id="SSF48452">
    <property type="entry name" value="TPR-like"/>
    <property type="match status" value="1"/>
</dbReference>
<dbReference type="InterPro" id="IPR011712">
    <property type="entry name" value="Sig_transdc_His_kin_sub3_dim/P"/>
</dbReference>
<dbReference type="SUPFAM" id="SSF55874">
    <property type="entry name" value="ATPase domain of HSP90 chaperone/DNA topoisomerase II/histidine kinase"/>
    <property type="match status" value="1"/>
</dbReference>
<dbReference type="Proteomes" id="UP000290283">
    <property type="component" value="Unassembled WGS sequence"/>
</dbReference>
<comment type="caution">
    <text evidence="12">The sequence shown here is derived from an EMBL/GenBank/DDBJ whole genome shotgun (WGS) entry which is preliminary data.</text>
</comment>
<feature type="domain" description="Histidine kinase" evidence="11">
    <location>
        <begin position="572"/>
        <end position="655"/>
    </location>
</feature>
<dbReference type="SMART" id="SM00028">
    <property type="entry name" value="TPR"/>
    <property type="match status" value="3"/>
</dbReference>
<dbReference type="AlphaFoldDB" id="A0A4Q1K562"/>
<evidence type="ECO:0000256" key="6">
    <source>
        <dbReference type="ARBA" id="ARBA00022777"/>
    </source>
</evidence>
<evidence type="ECO:0000256" key="7">
    <source>
        <dbReference type="ARBA" id="ARBA00022840"/>
    </source>
</evidence>
<dbReference type="PROSITE" id="PS50109">
    <property type="entry name" value="HIS_KIN"/>
    <property type="match status" value="1"/>
</dbReference>
<dbReference type="PANTHER" id="PTHR24421">
    <property type="entry name" value="NITRATE/NITRITE SENSOR PROTEIN NARX-RELATED"/>
    <property type="match status" value="1"/>
</dbReference>
<dbReference type="EC" id="2.7.13.3" evidence="2"/>
<evidence type="ECO:0000313" key="13">
    <source>
        <dbReference type="Proteomes" id="UP000290283"/>
    </source>
</evidence>
<keyword evidence="10" id="KW-0812">Transmembrane</keyword>
<evidence type="ECO:0000256" key="8">
    <source>
        <dbReference type="ARBA" id="ARBA00023012"/>
    </source>
</evidence>
<dbReference type="GO" id="GO:0016020">
    <property type="term" value="C:membrane"/>
    <property type="evidence" value="ECO:0007669"/>
    <property type="project" value="InterPro"/>
</dbReference>
<feature type="transmembrane region" description="Helical" evidence="10">
    <location>
        <begin position="407"/>
        <end position="427"/>
    </location>
</feature>
<evidence type="ECO:0000256" key="9">
    <source>
        <dbReference type="PROSITE-ProRule" id="PRU00339"/>
    </source>
</evidence>
<reference evidence="13" key="1">
    <citation type="submission" date="2019-01" db="EMBL/GenBank/DDBJ databases">
        <title>Cytophagaceae bacterium strain CAR-16.</title>
        <authorList>
            <person name="Chen W.-M."/>
        </authorList>
    </citation>
    <scope>NUCLEOTIDE SEQUENCE [LARGE SCALE GENOMIC DNA]</scope>
    <source>
        <strain evidence="13">LLJ-11</strain>
    </source>
</reference>
<gene>
    <name evidence="12" type="ORF">EQG63_00715</name>
</gene>
<dbReference type="InterPro" id="IPR005467">
    <property type="entry name" value="His_kinase_dom"/>
</dbReference>
<dbReference type="InterPro" id="IPR019734">
    <property type="entry name" value="TPR_rpt"/>
</dbReference>
<dbReference type="EMBL" id="SBKO01000001">
    <property type="protein sequence ID" value="RXR20485.1"/>
    <property type="molecule type" value="Genomic_DNA"/>
</dbReference>
<proteinExistence type="predicted"/>
<dbReference type="InterPro" id="IPR011990">
    <property type="entry name" value="TPR-like_helical_dom_sf"/>
</dbReference>
<dbReference type="OrthoDB" id="9778366at2"/>
<dbReference type="InterPro" id="IPR050482">
    <property type="entry name" value="Sensor_HK_TwoCompSys"/>
</dbReference>
<keyword evidence="5" id="KW-0547">Nucleotide-binding</keyword>
<dbReference type="GO" id="GO:0046983">
    <property type="term" value="F:protein dimerization activity"/>
    <property type="evidence" value="ECO:0007669"/>
    <property type="project" value="InterPro"/>
</dbReference>
<dbReference type="PROSITE" id="PS50005">
    <property type="entry name" value="TPR"/>
    <property type="match status" value="2"/>
</dbReference>
<evidence type="ECO:0000313" key="12">
    <source>
        <dbReference type="EMBL" id="RXR20485.1"/>
    </source>
</evidence>
<evidence type="ECO:0000256" key="5">
    <source>
        <dbReference type="ARBA" id="ARBA00022741"/>
    </source>
</evidence>
<keyword evidence="6 12" id="KW-0418">Kinase</keyword>
<keyword evidence="4" id="KW-0808">Transferase</keyword>
<evidence type="ECO:0000256" key="2">
    <source>
        <dbReference type="ARBA" id="ARBA00012438"/>
    </source>
</evidence>
<evidence type="ECO:0000256" key="3">
    <source>
        <dbReference type="ARBA" id="ARBA00022553"/>
    </source>
</evidence>
<dbReference type="GO" id="GO:0000155">
    <property type="term" value="F:phosphorelay sensor kinase activity"/>
    <property type="evidence" value="ECO:0007669"/>
    <property type="project" value="InterPro"/>
</dbReference>